<evidence type="ECO:0000313" key="10">
    <source>
        <dbReference type="EMBL" id="BBO21098.1"/>
    </source>
</evidence>
<dbReference type="InterPro" id="IPR001017">
    <property type="entry name" value="DH_E1"/>
</dbReference>
<evidence type="ECO:0000259" key="9">
    <source>
        <dbReference type="SMART" id="SM00861"/>
    </source>
</evidence>
<evidence type="ECO:0000256" key="8">
    <source>
        <dbReference type="ARBA" id="ARBA00030680"/>
    </source>
</evidence>
<dbReference type="InterPro" id="IPR029061">
    <property type="entry name" value="THDP-binding"/>
</dbReference>
<dbReference type="InterPro" id="IPR031717">
    <property type="entry name" value="ODO-1/KGD_C"/>
</dbReference>
<dbReference type="Gene3D" id="3.40.50.11610">
    <property type="entry name" value="Multifunctional 2-oxoglutarate metabolism enzyme, C-terminal domain"/>
    <property type="match status" value="1"/>
</dbReference>
<evidence type="ECO:0000256" key="6">
    <source>
        <dbReference type="ARBA" id="ARBA00023002"/>
    </source>
</evidence>
<dbReference type="EMBL" id="AP021857">
    <property type="protein sequence ID" value="BBO21098.1"/>
    <property type="molecule type" value="Genomic_DNA"/>
</dbReference>
<dbReference type="CDD" id="cd02016">
    <property type="entry name" value="TPP_E1_OGDC_like"/>
    <property type="match status" value="1"/>
</dbReference>
<dbReference type="SUPFAM" id="SSF52518">
    <property type="entry name" value="Thiamin diphosphate-binding fold (THDP-binding)"/>
    <property type="match status" value="2"/>
</dbReference>
<dbReference type="KEGG" id="ddz:DSYM_17970"/>
<comment type="similarity">
    <text evidence="3">Belongs to the alpha-ketoglutarate dehydrogenase family.</text>
</comment>
<reference evidence="10" key="1">
    <citation type="journal article" name="DNA Res.">
        <title>The physiological potential of anammox bacteria as revealed by their core genome structure.</title>
        <authorList>
            <person name="Okubo T."/>
            <person name="Toyoda A."/>
            <person name="Fukuhara K."/>
            <person name="Uchiyama I."/>
            <person name="Harigaya Y."/>
            <person name="Kuroiwa M."/>
            <person name="Suzuki T."/>
            <person name="Murakami Y."/>
            <person name="Suwa Y."/>
            <person name="Takami H."/>
        </authorList>
    </citation>
    <scope>NUCLEOTIDE SEQUENCE</scope>
    <source>
        <strain evidence="10">317325-3</strain>
    </source>
</reference>
<dbReference type="Pfam" id="PF00676">
    <property type="entry name" value="E1_dh"/>
    <property type="match status" value="1"/>
</dbReference>
<dbReference type="GO" id="GO:0006099">
    <property type="term" value="P:tricarboxylic acid cycle"/>
    <property type="evidence" value="ECO:0007669"/>
    <property type="project" value="TreeGrafter"/>
</dbReference>
<dbReference type="Pfam" id="PF16870">
    <property type="entry name" value="OxoGdeHyase_C"/>
    <property type="match status" value="1"/>
</dbReference>
<evidence type="ECO:0000256" key="5">
    <source>
        <dbReference type="ARBA" id="ARBA00013321"/>
    </source>
</evidence>
<dbReference type="InterPro" id="IPR005475">
    <property type="entry name" value="Transketolase-like_Pyr-bd"/>
</dbReference>
<dbReference type="PIRSF" id="PIRSF000157">
    <property type="entry name" value="Oxoglu_dh_E1"/>
    <property type="match status" value="1"/>
</dbReference>
<organism evidence="10 11">
    <name type="scientific">Candidatus Desulfobacillus denitrificans</name>
    <dbReference type="NCBI Taxonomy" id="2608985"/>
    <lineage>
        <taxon>Bacteria</taxon>
        <taxon>Pseudomonadati</taxon>
        <taxon>Pseudomonadota</taxon>
        <taxon>Betaproteobacteria</taxon>
        <taxon>Candidatus Desulfobacillus</taxon>
    </lineage>
</organism>
<dbReference type="NCBIfam" id="TIGR00239">
    <property type="entry name" value="2oxo_dh_E1"/>
    <property type="match status" value="1"/>
</dbReference>
<dbReference type="InterPro" id="IPR042179">
    <property type="entry name" value="KGD_C_sf"/>
</dbReference>
<proteinExistence type="inferred from homology"/>
<dbReference type="GO" id="GO:0004591">
    <property type="term" value="F:oxoglutarate dehydrogenase (succinyl-transferring) activity"/>
    <property type="evidence" value="ECO:0007669"/>
    <property type="project" value="UniProtKB-EC"/>
</dbReference>
<evidence type="ECO:0000256" key="1">
    <source>
        <dbReference type="ARBA" id="ARBA00001964"/>
    </source>
</evidence>
<dbReference type="Proteomes" id="UP000662914">
    <property type="component" value="Chromosome"/>
</dbReference>
<evidence type="ECO:0000256" key="7">
    <source>
        <dbReference type="ARBA" id="ARBA00023052"/>
    </source>
</evidence>
<feature type="domain" description="Transketolase-like pyrimidine-binding" evidence="9">
    <location>
        <begin position="597"/>
        <end position="794"/>
    </location>
</feature>
<evidence type="ECO:0000256" key="3">
    <source>
        <dbReference type="ARBA" id="ARBA00006936"/>
    </source>
</evidence>
<dbReference type="Gene3D" id="1.10.287.1150">
    <property type="entry name" value="TPP helical domain"/>
    <property type="match status" value="1"/>
</dbReference>
<dbReference type="Pfam" id="PF02779">
    <property type="entry name" value="Transket_pyr"/>
    <property type="match status" value="1"/>
</dbReference>
<dbReference type="EC" id="1.2.4.2" evidence="4"/>
<dbReference type="Gene3D" id="3.40.50.12470">
    <property type="match status" value="1"/>
</dbReference>
<dbReference type="InterPro" id="IPR032106">
    <property type="entry name" value="2-oxogl_dehyd_N"/>
</dbReference>
<accession>A0A809R2Z5</accession>
<evidence type="ECO:0000256" key="2">
    <source>
        <dbReference type="ARBA" id="ARBA00003906"/>
    </source>
</evidence>
<dbReference type="PANTHER" id="PTHR23152">
    <property type="entry name" value="2-OXOGLUTARATE DEHYDROGENASE"/>
    <property type="match status" value="1"/>
</dbReference>
<sequence length="947" mass="105841">MSQMKQMLGNSYLFGANAPFIEELYESYLQNPASVTDVWRDYFDRLQNLPGAGVAAGRDVAHAPVVASFAQRAKLGTLRAAPTGAATDKKQVAVLQLINAYRFLGNRWAQLDPLKRAERPAIQELDPAYYGFTEADLGHSFATGSFAGLPEQATLREILEALRQTYCGTIGAEYMYLSEVAQKRWIQARLETIRATPTYGADDKKRFLRMVTQAETLERYLHTRYVGQKRFSLEGGESLILAMDQLVRTAGSVGVQEMVIGMAHRGRLNVLVNTLGKQPKMLFEEFEGKKASVLSAGDVKYHMGYSSDVATPGGPMHLTLAFNPSHLEIVNPVVAGSVYARQVKRGANGKAEALPVLIHGDAAVAGQGVNQEMLNFSQTRGYGTGGTVHLIVNNQIGFTTSDLRDYRSSLYCTDLFKMVEAPIFHVNGDDPEAVALVTEIAMEFRQAFRKDVVVDIVCFRKLGHNEQDEPMVTQPLMYKKVAQHPGTRKLYADRLEAQGVVAPGDAERKIKEYRAALDEGRHLIDPVITDYHSKFAIDWTPHVNVPYTEKCDTTVSLKEIRRLSERLTDVPANFTLHSRVQKIIEDRKAMGQGKLPVDWGMGENLAYASLLAAGYNVRVSGEDVGRGTFFHRHAALHDQNREKWDEGTWWPLAHIQEKQGWFHCFDSVLSEEAVLAFEYGFATASPNELVVWEAQFGDFANGAQVVIDQFLSSGEAKWGRGCGLVLLLPHGYEGQGPEHSSARLERYMQLSAEFNWEVCVPSNAAQIFHLLRRQMLRKQRKPLIVMTPKSLLRHKDATSSLEDLTKGTFQTVIGESHIGDEIEPKKVTRVIACAGKVYYDLLAARRERKVGNVALLRVEQLYPFDDRRFAEELKLYPNARELVWCQEEPMNQGAWYAKAHRLTSVLRKGQELLVVSRPASASPAVGYASKHMEQQKELINEALGSSK</sequence>
<dbReference type="Gene3D" id="3.40.50.970">
    <property type="match status" value="1"/>
</dbReference>
<evidence type="ECO:0000256" key="4">
    <source>
        <dbReference type="ARBA" id="ARBA00012280"/>
    </source>
</evidence>
<name>A0A809R2Z5_9PROT</name>
<comment type="cofactor">
    <cofactor evidence="1">
        <name>thiamine diphosphate</name>
        <dbReference type="ChEBI" id="CHEBI:58937"/>
    </cofactor>
</comment>
<dbReference type="AlphaFoldDB" id="A0A809R2Z5"/>
<keyword evidence="7" id="KW-0786">Thiamine pyrophosphate</keyword>
<dbReference type="GO" id="GO:0005829">
    <property type="term" value="C:cytosol"/>
    <property type="evidence" value="ECO:0007669"/>
    <property type="project" value="TreeGrafter"/>
</dbReference>
<comment type="function">
    <text evidence="2">E1 component of the 2-oxoglutarate dehydrogenase (OGDH) complex which catalyzes the decarboxylation of 2-oxoglutarate, the first step in the conversion of 2-oxoglutarate to succinyl-CoA and CO(2).</text>
</comment>
<protein>
    <recommendedName>
        <fullName evidence="5">2-oxoglutarate dehydrogenase E1 component</fullName>
        <ecNumber evidence="4">1.2.4.2</ecNumber>
    </recommendedName>
    <alternativeName>
        <fullName evidence="8">Alpha-ketoglutarate dehydrogenase</fullName>
    </alternativeName>
</protein>
<dbReference type="GO" id="GO:0045252">
    <property type="term" value="C:oxoglutarate dehydrogenase complex"/>
    <property type="evidence" value="ECO:0007669"/>
    <property type="project" value="TreeGrafter"/>
</dbReference>
<keyword evidence="6" id="KW-0560">Oxidoreductase</keyword>
<dbReference type="Pfam" id="PF16078">
    <property type="entry name" value="2-oxogl_dehyd_N"/>
    <property type="match status" value="1"/>
</dbReference>
<dbReference type="NCBIfam" id="NF008907">
    <property type="entry name" value="PRK12270.1"/>
    <property type="match status" value="1"/>
</dbReference>
<dbReference type="NCBIfam" id="NF006914">
    <property type="entry name" value="PRK09404.1"/>
    <property type="match status" value="1"/>
</dbReference>
<dbReference type="GO" id="GO:0030976">
    <property type="term" value="F:thiamine pyrophosphate binding"/>
    <property type="evidence" value="ECO:0007669"/>
    <property type="project" value="InterPro"/>
</dbReference>
<dbReference type="FunFam" id="1.10.287.1150:FF:000004">
    <property type="entry name" value="2-oxoglutarate dehydrogenase E1 component"/>
    <property type="match status" value="1"/>
</dbReference>
<gene>
    <name evidence="10" type="ORF">DSYM_17970</name>
</gene>
<dbReference type="InterPro" id="IPR011603">
    <property type="entry name" value="2oxoglutarate_DH_E1"/>
</dbReference>
<evidence type="ECO:0000313" key="11">
    <source>
        <dbReference type="Proteomes" id="UP000662914"/>
    </source>
</evidence>
<dbReference type="SMART" id="SM00861">
    <property type="entry name" value="Transket_pyr"/>
    <property type="match status" value="1"/>
</dbReference>
<dbReference type="PANTHER" id="PTHR23152:SF4">
    <property type="entry name" value="2-OXOADIPATE DEHYDROGENASE COMPLEX COMPONENT E1"/>
    <property type="match status" value="1"/>
</dbReference>